<comment type="caution">
    <text evidence="1">The sequence shown here is derived from an EMBL/GenBank/DDBJ whole genome shotgun (WGS) entry which is preliminary data.</text>
</comment>
<protein>
    <submittedName>
        <fullName evidence="1">Uncharacterized protein</fullName>
    </submittedName>
</protein>
<dbReference type="Proteomes" id="UP000823674">
    <property type="component" value="Unassembled WGS sequence"/>
</dbReference>
<organism evidence="1 2">
    <name type="scientific">Brassica rapa subsp. trilocularis</name>
    <dbReference type="NCBI Taxonomy" id="1813537"/>
    <lineage>
        <taxon>Eukaryota</taxon>
        <taxon>Viridiplantae</taxon>
        <taxon>Streptophyta</taxon>
        <taxon>Embryophyta</taxon>
        <taxon>Tracheophyta</taxon>
        <taxon>Spermatophyta</taxon>
        <taxon>Magnoliopsida</taxon>
        <taxon>eudicotyledons</taxon>
        <taxon>Gunneridae</taxon>
        <taxon>Pentapetalae</taxon>
        <taxon>rosids</taxon>
        <taxon>malvids</taxon>
        <taxon>Brassicales</taxon>
        <taxon>Brassicaceae</taxon>
        <taxon>Brassiceae</taxon>
        <taxon>Brassica</taxon>
    </lineage>
</organism>
<sequence>MLTTHISMLALPLDCPCTDPWTDPSCWPFPWTVRVLIRGLIRVLNSYQPADHTYQHAGPSREFTGPWTGISLLKLLSPVDHNISIARALPVDCPVLIRVNDPRADTHISMLARPVDDPLYRIGTTDCTMSRQHIRTRPSRGFIRRTNYYPPADPTLSQHLLGHSVDSECDDWMSKSVLLGPSSTSAGSTSYQNKFNFLRSEGKRTDG</sequence>
<proteinExistence type="predicted"/>
<reference evidence="1 2" key="1">
    <citation type="submission" date="2021-03" db="EMBL/GenBank/DDBJ databases">
        <authorList>
            <person name="King G.J."/>
            <person name="Bancroft I."/>
            <person name="Baten A."/>
            <person name="Bloomfield J."/>
            <person name="Borpatragohain P."/>
            <person name="He Z."/>
            <person name="Irish N."/>
            <person name="Irwin J."/>
            <person name="Liu K."/>
            <person name="Mauleon R.P."/>
            <person name="Moore J."/>
            <person name="Morris R."/>
            <person name="Ostergaard L."/>
            <person name="Wang B."/>
            <person name="Wells R."/>
        </authorList>
    </citation>
    <scope>NUCLEOTIDE SEQUENCE [LARGE SCALE GENOMIC DNA]</scope>
    <source>
        <strain evidence="1">R-o-18</strain>
        <tissue evidence="1">Leaf</tissue>
    </source>
</reference>
<evidence type="ECO:0000313" key="2">
    <source>
        <dbReference type="Proteomes" id="UP000823674"/>
    </source>
</evidence>
<dbReference type="EMBL" id="JADBGQ010000271">
    <property type="protein sequence ID" value="KAG5373558.1"/>
    <property type="molecule type" value="Genomic_DNA"/>
</dbReference>
<accession>A0ABQ7KKS5</accession>
<gene>
    <name evidence="1" type="primary">A09p038240.1_BraROA</name>
    <name evidence="1" type="ORF">IGI04_043124</name>
</gene>
<keyword evidence="2" id="KW-1185">Reference proteome</keyword>
<evidence type="ECO:0000313" key="1">
    <source>
        <dbReference type="EMBL" id="KAG5373558.1"/>
    </source>
</evidence>
<name>A0ABQ7KKS5_BRACM</name>